<evidence type="ECO:0000313" key="10">
    <source>
        <dbReference type="Proteomes" id="UP000183028"/>
    </source>
</evidence>
<feature type="binding site" evidence="7">
    <location>
        <position position="162"/>
    </location>
    <ligand>
        <name>3-phosphoshikimate</name>
        <dbReference type="ChEBI" id="CHEBI:145989"/>
    </ligand>
</feature>
<comment type="caution">
    <text evidence="7">Lacks conserved residue(s) required for the propagation of feature annotation.</text>
</comment>
<dbReference type="NCBIfam" id="TIGR01356">
    <property type="entry name" value="aroA"/>
    <property type="match status" value="1"/>
</dbReference>
<accession>A0A1H6VRV4</accession>
<comment type="subcellular location">
    <subcellularLocation>
        <location evidence="7">Cytoplasm</location>
    </subcellularLocation>
</comment>
<feature type="binding site" evidence="7">
    <location>
        <position position="21"/>
    </location>
    <ligand>
        <name>3-phosphoshikimate</name>
        <dbReference type="ChEBI" id="CHEBI:145989"/>
    </ligand>
</feature>
<gene>
    <name evidence="7" type="primary">aroA</name>
    <name evidence="9" type="ORF">SAMN04487834_105215</name>
</gene>
<dbReference type="SUPFAM" id="SSF55205">
    <property type="entry name" value="EPT/RTPC-like"/>
    <property type="match status" value="1"/>
</dbReference>
<comment type="function">
    <text evidence="7">Catalyzes the transfer of the enolpyruvyl moiety of phosphoenolpyruvate (PEP) to the 5-hydroxyl of shikimate-3-phosphate (S3P) to produce enolpyruvyl shikimate-3-phosphate and inorganic phosphate.</text>
</comment>
<name>A0A1H6VRV4_9FIRM</name>
<dbReference type="Pfam" id="PF00275">
    <property type="entry name" value="EPSP_synthase"/>
    <property type="match status" value="1"/>
</dbReference>
<evidence type="ECO:0000256" key="4">
    <source>
        <dbReference type="ARBA" id="ARBA00022679"/>
    </source>
</evidence>
<keyword evidence="10" id="KW-1185">Reference proteome</keyword>
<dbReference type="InterPro" id="IPR036968">
    <property type="entry name" value="Enolpyruvate_Tfrase_sf"/>
</dbReference>
<feature type="binding site" evidence="7">
    <location>
        <position position="330"/>
    </location>
    <ligand>
        <name>3-phosphoshikimate</name>
        <dbReference type="ChEBI" id="CHEBI:145989"/>
    </ligand>
</feature>
<sequence>MTSITIQPKKLKGTIAVPTSKSLAHREIIAASLAPGQSIISNVSMSDDITATIEGMKALGALIKEEDGKLYITGALTNGLSNASIDCHESGSTLRFLIPISLIHDNYVHFTGQGKLGSRPLDVYYKIFDSQKIVYLYRENALDLYLMGYLKPGRFEVPGNVSSQFITGLLFALPRLEGDSDIVLTSPLESSGYIDLTLDVLKEYGIQIEQTEDGYHVPGNQVYQAQKSSVEGDFSQAAFYLVADILGNDITITNLNMDTHQGDKAIVEILERMGAKLIQTEEGYKMTADKLVATDVDASNCPDIIPVLSLAMALAEGTSHITNAGRLRIKECDRLHAICEELKAMNVDVTEYEDAITIVGRKDLTGVRLSSYNDHRMAMMGAIAATVTKEPVSIDNRECVSKSYPEFFNDYVKLGGEVE</sequence>
<feature type="binding site" evidence="7">
    <location>
        <position position="91"/>
    </location>
    <ligand>
        <name>phosphoenolpyruvate</name>
        <dbReference type="ChEBI" id="CHEBI:58702"/>
    </ligand>
</feature>
<dbReference type="OrthoDB" id="9809920at2"/>
<feature type="binding site" evidence="7">
    <location>
        <position position="21"/>
    </location>
    <ligand>
        <name>phosphoenolpyruvate</name>
        <dbReference type="ChEBI" id="CHEBI:58702"/>
    </ligand>
</feature>
<feature type="binding site" evidence="7">
    <location>
        <position position="334"/>
    </location>
    <ligand>
        <name>phosphoenolpyruvate</name>
        <dbReference type="ChEBI" id="CHEBI:58702"/>
    </ligand>
</feature>
<feature type="binding site" evidence="7">
    <location>
        <position position="402"/>
    </location>
    <ligand>
        <name>phosphoenolpyruvate</name>
        <dbReference type="ChEBI" id="CHEBI:58702"/>
    </ligand>
</feature>
<dbReference type="RefSeq" id="WP_074732530.1">
    <property type="nucleotide sequence ID" value="NZ_FNYK01000052.1"/>
</dbReference>
<evidence type="ECO:0000256" key="7">
    <source>
        <dbReference type="HAMAP-Rule" id="MF_00210"/>
    </source>
</evidence>
<dbReference type="PIRSF" id="PIRSF000505">
    <property type="entry name" value="EPSPS"/>
    <property type="match status" value="1"/>
</dbReference>
<dbReference type="InterPro" id="IPR013792">
    <property type="entry name" value="RNA3'P_cycl/enolpyr_Trfase_a/b"/>
</dbReference>
<feature type="binding site" evidence="7">
    <location>
        <position position="164"/>
    </location>
    <ligand>
        <name>phosphoenolpyruvate</name>
        <dbReference type="ChEBI" id="CHEBI:58702"/>
    </ligand>
</feature>
<organism evidence="9 10">
    <name type="scientific">Sharpea azabuensis</name>
    <dbReference type="NCBI Taxonomy" id="322505"/>
    <lineage>
        <taxon>Bacteria</taxon>
        <taxon>Bacillati</taxon>
        <taxon>Bacillota</taxon>
        <taxon>Erysipelotrichia</taxon>
        <taxon>Erysipelotrichales</taxon>
        <taxon>Coprobacillaceae</taxon>
        <taxon>Sharpea</taxon>
    </lineage>
</organism>
<keyword evidence="7" id="KW-0963">Cytoplasm</keyword>
<feature type="binding site" evidence="7">
    <location>
        <position position="303"/>
    </location>
    <ligand>
        <name>3-phosphoshikimate</name>
        <dbReference type="ChEBI" id="CHEBI:145989"/>
    </ligand>
</feature>
<keyword evidence="3 7" id="KW-0028">Amino-acid biosynthesis</keyword>
<keyword evidence="4 7" id="KW-0808">Transferase</keyword>
<dbReference type="PANTHER" id="PTHR21090">
    <property type="entry name" value="AROM/DEHYDROQUINATE SYNTHASE"/>
    <property type="match status" value="1"/>
</dbReference>
<dbReference type="eggNOG" id="COG0128">
    <property type="taxonomic scope" value="Bacteria"/>
</dbReference>
<feature type="active site" description="Proton acceptor" evidence="7">
    <location>
        <position position="303"/>
    </location>
</feature>
<feature type="binding site" evidence="7">
    <location>
        <position position="376"/>
    </location>
    <ligand>
        <name>phosphoenolpyruvate</name>
        <dbReference type="ChEBI" id="CHEBI:58702"/>
    </ligand>
</feature>
<dbReference type="Gene3D" id="3.65.10.10">
    <property type="entry name" value="Enolpyruvate transferase domain"/>
    <property type="match status" value="2"/>
</dbReference>
<proteinExistence type="inferred from homology"/>
<dbReference type="InterPro" id="IPR006264">
    <property type="entry name" value="EPSP_synthase"/>
</dbReference>
<feature type="binding site" evidence="7">
    <location>
        <position position="26"/>
    </location>
    <ligand>
        <name>3-phosphoshikimate</name>
        <dbReference type="ChEBI" id="CHEBI:145989"/>
    </ligand>
</feature>
<dbReference type="GO" id="GO:0003866">
    <property type="term" value="F:3-phosphoshikimate 1-carboxyvinyltransferase activity"/>
    <property type="evidence" value="ECO:0007669"/>
    <property type="project" value="UniProtKB-UniRule"/>
</dbReference>
<feature type="domain" description="Enolpyruvate transferase" evidence="8">
    <location>
        <begin position="7"/>
        <end position="409"/>
    </location>
</feature>
<evidence type="ECO:0000256" key="3">
    <source>
        <dbReference type="ARBA" id="ARBA00022605"/>
    </source>
</evidence>
<reference evidence="10" key="1">
    <citation type="submission" date="2016-10" db="EMBL/GenBank/DDBJ databases">
        <authorList>
            <person name="Varghese N."/>
        </authorList>
    </citation>
    <scope>NUCLEOTIDE SEQUENCE [LARGE SCALE GENOMIC DNA]</scope>
    <source>
        <strain evidence="10">DSM 20406</strain>
    </source>
</reference>
<dbReference type="Proteomes" id="UP000183028">
    <property type="component" value="Unassembled WGS sequence"/>
</dbReference>
<evidence type="ECO:0000256" key="6">
    <source>
        <dbReference type="ARBA" id="ARBA00044633"/>
    </source>
</evidence>
<dbReference type="GO" id="GO:0005737">
    <property type="term" value="C:cytoplasm"/>
    <property type="evidence" value="ECO:0007669"/>
    <property type="project" value="UniProtKB-SubCell"/>
</dbReference>
<comment type="subunit">
    <text evidence="7">Monomer.</text>
</comment>
<feature type="binding site" evidence="7">
    <location>
        <position position="164"/>
    </location>
    <ligand>
        <name>3-phosphoshikimate</name>
        <dbReference type="ChEBI" id="CHEBI:145989"/>
    </ligand>
</feature>
<dbReference type="UniPathway" id="UPA00053">
    <property type="reaction ID" value="UER00089"/>
</dbReference>
<feature type="binding site" evidence="7">
    <location>
        <position position="163"/>
    </location>
    <ligand>
        <name>3-phosphoshikimate</name>
        <dbReference type="ChEBI" id="CHEBI:145989"/>
    </ligand>
</feature>
<dbReference type="PANTHER" id="PTHR21090:SF5">
    <property type="entry name" value="PENTAFUNCTIONAL AROM POLYPEPTIDE"/>
    <property type="match status" value="1"/>
</dbReference>
<feature type="binding site" evidence="7">
    <location>
        <position position="119"/>
    </location>
    <ligand>
        <name>phosphoenolpyruvate</name>
        <dbReference type="ChEBI" id="CHEBI:58702"/>
    </ligand>
</feature>
<comment type="pathway">
    <text evidence="1 7">Metabolic intermediate biosynthesis; chorismate biosynthesis; chorismate from D-erythrose 4-phosphate and phosphoenolpyruvate: step 6/7.</text>
</comment>
<comment type="similarity">
    <text evidence="2 7">Belongs to the EPSP synthase family.</text>
</comment>
<dbReference type="STRING" id="322505.SAMN04487836_10738"/>
<dbReference type="AlphaFoldDB" id="A0A1H6VRV4"/>
<evidence type="ECO:0000313" key="9">
    <source>
        <dbReference type="EMBL" id="SEJ07371.1"/>
    </source>
</evidence>
<dbReference type="GO" id="GO:0008652">
    <property type="term" value="P:amino acid biosynthetic process"/>
    <property type="evidence" value="ECO:0007669"/>
    <property type="project" value="UniProtKB-KW"/>
</dbReference>
<evidence type="ECO:0000256" key="5">
    <source>
        <dbReference type="ARBA" id="ARBA00023141"/>
    </source>
</evidence>
<comment type="catalytic activity">
    <reaction evidence="6">
        <text>3-phosphoshikimate + phosphoenolpyruvate = 5-O-(1-carboxyvinyl)-3-phosphoshikimate + phosphate</text>
        <dbReference type="Rhea" id="RHEA:21256"/>
        <dbReference type="ChEBI" id="CHEBI:43474"/>
        <dbReference type="ChEBI" id="CHEBI:57701"/>
        <dbReference type="ChEBI" id="CHEBI:58702"/>
        <dbReference type="ChEBI" id="CHEBI:145989"/>
        <dbReference type="EC" id="2.5.1.19"/>
    </reaction>
    <physiologicalReaction direction="left-to-right" evidence="6">
        <dbReference type="Rhea" id="RHEA:21257"/>
    </physiologicalReaction>
</comment>
<dbReference type="InterPro" id="IPR001986">
    <property type="entry name" value="Enolpyruvate_Tfrase_dom"/>
</dbReference>
<feature type="binding site" evidence="7">
    <location>
        <position position="190"/>
    </location>
    <ligand>
        <name>3-phosphoshikimate</name>
        <dbReference type="ChEBI" id="CHEBI:145989"/>
    </ligand>
</feature>
<evidence type="ECO:0000259" key="8">
    <source>
        <dbReference type="Pfam" id="PF00275"/>
    </source>
</evidence>
<feature type="binding site" evidence="7">
    <location>
        <position position="22"/>
    </location>
    <ligand>
        <name>3-phosphoshikimate</name>
        <dbReference type="ChEBI" id="CHEBI:145989"/>
    </ligand>
</feature>
<protein>
    <recommendedName>
        <fullName evidence="7">3-phosphoshikimate 1-carboxyvinyltransferase</fullName>
        <ecNumber evidence="7">2.5.1.19</ecNumber>
    </recommendedName>
    <alternativeName>
        <fullName evidence="7">5-enolpyruvylshikimate-3-phosphate synthase</fullName>
        <shortName evidence="7">EPSP synthase</shortName>
        <shortName evidence="7">EPSPS</shortName>
    </alternativeName>
</protein>
<dbReference type="HAMAP" id="MF_00210">
    <property type="entry name" value="EPSP_synth"/>
    <property type="match status" value="1"/>
</dbReference>
<dbReference type="CDD" id="cd01556">
    <property type="entry name" value="EPSP_synthase"/>
    <property type="match status" value="1"/>
</dbReference>
<dbReference type="EMBL" id="FNYK01000052">
    <property type="protein sequence ID" value="SEJ07371.1"/>
    <property type="molecule type" value="Genomic_DNA"/>
</dbReference>
<evidence type="ECO:0000256" key="2">
    <source>
        <dbReference type="ARBA" id="ARBA00009948"/>
    </source>
</evidence>
<dbReference type="EC" id="2.5.1.19" evidence="7"/>
<dbReference type="GO" id="GO:0009423">
    <property type="term" value="P:chorismate biosynthetic process"/>
    <property type="evidence" value="ECO:0007669"/>
    <property type="project" value="UniProtKB-UniRule"/>
</dbReference>
<evidence type="ECO:0000256" key="1">
    <source>
        <dbReference type="ARBA" id="ARBA00004811"/>
    </source>
</evidence>
<keyword evidence="5 7" id="KW-0057">Aromatic amino acid biosynthesis</keyword>
<dbReference type="GO" id="GO:0009073">
    <property type="term" value="P:aromatic amino acid family biosynthetic process"/>
    <property type="evidence" value="ECO:0007669"/>
    <property type="project" value="UniProtKB-KW"/>
</dbReference>